<dbReference type="InterPro" id="IPR011330">
    <property type="entry name" value="Glyco_hydro/deAcase_b/a-brl"/>
</dbReference>
<dbReference type="PANTHER" id="PTHR10587">
    <property type="entry name" value="GLYCOSYL TRANSFERASE-RELATED"/>
    <property type="match status" value="1"/>
</dbReference>
<keyword evidence="6" id="KW-1185">Reference proteome</keyword>
<dbReference type="Gene3D" id="3.40.50.12090">
    <property type="match status" value="2"/>
</dbReference>
<protein>
    <submittedName>
        <fullName evidence="5">Cell wall-binding repeat-containing protein</fullName>
    </submittedName>
</protein>
<dbReference type="EMBL" id="JAYKOT010000003">
    <property type="protein sequence ID" value="MEB3428960.1"/>
    <property type="molecule type" value="Genomic_DNA"/>
</dbReference>
<dbReference type="InterPro" id="IPR007253">
    <property type="entry name" value="Cell_wall-bd_2"/>
</dbReference>
<dbReference type="PANTHER" id="PTHR10587:SF133">
    <property type="entry name" value="CHITIN DEACETYLASE 1-RELATED"/>
    <property type="match status" value="1"/>
</dbReference>
<keyword evidence="3" id="KW-0732">Signal</keyword>
<evidence type="ECO:0000256" key="2">
    <source>
        <dbReference type="ARBA" id="ARBA00022801"/>
    </source>
</evidence>
<dbReference type="Gene3D" id="3.20.20.370">
    <property type="entry name" value="Glycoside hydrolase/deacetylase"/>
    <property type="match status" value="1"/>
</dbReference>
<evidence type="ECO:0000313" key="5">
    <source>
        <dbReference type="EMBL" id="MEB3428960.1"/>
    </source>
</evidence>
<keyword evidence="1" id="KW-0479">Metal-binding</keyword>
<dbReference type="Pfam" id="PF01522">
    <property type="entry name" value="Polysacc_deac_1"/>
    <property type="match status" value="1"/>
</dbReference>
<gene>
    <name evidence="5" type="ORF">VLK81_02785</name>
</gene>
<evidence type="ECO:0000256" key="3">
    <source>
        <dbReference type="SAM" id="SignalP"/>
    </source>
</evidence>
<dbReference type="GO" id="GO:0005975">
    <property type="term" value="P:carbohydrate metabolic process"/>
    <property type="evidence" value="ECO:0007669"/>
    <property type="project" value="InterPro"/>
</dbReference>
<dbReference type="Pfam" id="PF04122">
    <property type="entry name" value="CW_binding_2"/>
    <property type="match status" value="3"/>
</dbReference>
<evidence type="ECO:0000313" key="6">
    <source>
        <dbReference type="Proteomes" id="UP001357733"/>
    </source>
</evidence>
<evidence type="ECO:0000256" key="1">
    <source>
        <dbReference type="ARBA" id="ARBA00022723"/>
    </source>
</evidence>
<reference evidence="5 6" key="1">
    <citation type="submission" date="2024-01" db="EMBL/GenBank/DDBJ databases">
        <title>Complete genome sequence of Citroniella saccharovorans strain M6.X9, isolated from human fecal sample.</title>
        <authorList>
            <person name="Cheng G."/>
            <person name="Westerholm M."/>
            <person name="Schnurer A."/>
        </authorList>
    </citation>
    <scope>NUCLEOTIDE SEQUENCE [LARGE SCALE GENOMIC DNA]</scope>
    <source>
        <strain evidence="5 6">DSM 29873</strain>
    </source>
</reference>
<feature type="domain" description="NodB homology" evidence="4">
    <location>
        <begin position="315"/>
        <end position="490"/>
    </location>
</feature>
<feature type="chain" id="PRO_5043566978" evidence="3">
    <location>
        <begin position="22"/>
        <end position="513"/>
    </location>
</feature>
<dbReference type="GO" id="GO:0016020">
    <property type="term" value="C:membrane"/>
    <property type="evidence" value="ECO:0007669"/>
    <property type="project" value="TreeGrafter"/>
</dbReference>
<dbReference type="AlphaFoldDB" id="A0AAW9MWU8"/>
<feature type="signal peptide" evidence="3">
    <location>
        <begin position="1"/>
        <end position="21"/>
    </location>
</feature>
<dbReference type="CDD" id="cd10954">
    <property type="entry name" value="CE4_CtAXE_like"/>
    <property type="match status" value="1"/>
</dbReference>
<dbReference type="GO" id="GO:0016810">
    <property type="term" value="F:hydrolase activity, acting on carbon-nitrogen (but not peptide) bonds"/>
    <property type="evidence" value="ECO:0007669"/>
    <property type="project" value="InterPro"/>
</dbReference>
<evidence type="ECO:0000259" key="4">
    <source>
        <dbReference type="PROSITE" id="PS51677"/>
    </source>
</evidence>
<dbReference type="InterPro" id="IPR050248">
    <property type="entry name" value="Polysacc_deacetylase_ArnD"/>
</dbReference>
<dbReference type="RefSeq" id="WP_324619038.1">
    <property type="nucleotide sequence ID" value="NZ_JAYKOT010000003.1"/>
</dbReference>
<organism evidence="5 6">
    <name type="scientific">Citroniella saccharovorans</name>
    <dbReference type="NCBI Taxonomy" id="2053367"/>
    <lineage>
        <taxon>Bacteria</taxon>
        <taxon>Bacillati</taxon>
        <taxon>Bacillota</taxon>
        <taxon>Tissierellia</taxon>
        <taxon>Tissierellales</taxon>
        <taxon>Peptoniphilaceae</taxon>
        <taxon>Citroniella</taxon>
    </lineage>
</organism>
<proteinExistence type="predicted"/>
<dbReference type="GO" id="GO:0046872">
    <property type="term" value="F:metal ion binding"/>
    <property type="evidence" value="ECO:0007669"/>
    <property type="project" value="UniProtKB-KW"/>
</dbReference>
<name>A0AAW9MWU8_9FIRM</name>
<keyword evidence="2" id="KW-0378">Hydrolase</keyword>
<dbReference type="InterPro" id="IPR002509">
    <property type="entry name" value="NODB_dom"/>
</dbReference>
<dbReference type="Proteomes" id="UP001357733">
    <property type="component" value="Unassembled WGS sequence"/>
</dbReference>
<dbReference type="PROSITE" id="PS51677">
    <property type="entry name" value="NODB"/>
    <property type="match status" value="1"/>
</dbReference>
<comment type="caution">
    <text evidence="5">The sequence shown here is derived from an EMBL/GenBank/DDBJ whole genome shotgun (WGS) entry which is preliminary data.</text>
</comment>
<accession>A0AAW9MWU8</accession>
<dbReference type="SUPFAM" id="SSF88713">
    <property type="entry name" value="Glycoside hydrolase/deacetylase"/>
    <property type="match status" value="1"/>
</dbReference>
<sequence>MFKKLCCIFFSLALIFGFASANERIAGDNRYRTAIEISKKTYENSDYILMVNGERYFDAYAASALAYNLKAPILLTDDGGVGEFTKAEIKRLGAKNAILIGGENTLGPKIEKDLKSLGLELERISGADRFETSIKILEKIREITDISSIMVARSEADALSSSAYRRGNIPLVLLDKSNITEVKHLGLSITALGGENMINNNELEYLSAERIAGKDRFETSKIIAKLNLEENEAKDVLLVNANSFIDALTVSSYAIKNNMNILLSPGDYIEKETGSYIKENSPKIIFVGGESQIASDTLKYTKPRPKGRVIDPNKPMLALTFDDGPAIGSTRRILDVLKKYDQRATFFVLGSSIGGERAKTLQRTNKEGHQIGSHSYSHPFFTKLSKASIDSELSKTSDRINATIGKRPVLFRPPYGDYNSFVRSNSPYPLILWSVDTRDWESRNADTTYRRVMDGAKDGAIILMHDIHDPTAEAVERIVPALVKKGFQLVTVSELFEYRGGSLKAGVAYSSAN</sequence>